<evidence type="ECO:0000313" key="3">
    <source>
        <dbReference type="Proteomes" id="UP000235653"/>
    </source>
</evidence>
<accession>A0A2P5P914</accession>
<dbReference type="PANTHER" id="PTHR43674:SF16">
    <property type="entry name" value="CARBON-NITROGEN FAMILY, PUTATIVE (AFU_ORTHOLOGUE AFUA_5G02350)-RELATED"/>
    <property type="match status" value="1"/>
</dbReference>
<dbReference type="Gene3D" id="3.60.110.10">
    <property type="entry name" value="Carbon-nitrogen hydrolase"/>
    <property type="match status" value="1"/>
</dbReference>
<dbReference type="PROSITE" id="PS50263">
    <property type="entry name" value="CN_HYDROLASE"/>
    <property type="match status" value="1"/>
</dbReference>
<protein>
    <submittedName>
        <fullName evidence="2">Carbon-nitrogen hydrolase family protein</fullName>
    </submittedName>
</protein>
<gene>
    <name evidence="2" type="ORF">JP09_002645</name>
</gene>
<dbReference type="GO" id="GO:0016811">
    <property type="term" value="F:hydrolase activity, acting on carbon-nitrogen (but not peptide) bonds, in linear amides"/>
    <property type="evidence" value="ECO:0007669"/>
    <property type="project" value="TreeGrafter"/>
</dbReference>
<dbReference type="Pfam" id="PF00795">
    <property type="entry name" value="CN_hydrolase"/>
    <property type="match status" value="1"/>
</dbReference>
<evidence type="ECO:0000256" key="1">
    <source>
        <dbReference type="ARBA" id="ARBA00022801"/>
    </source>
</evidence>
<keyword evidence="1 2" id="KW-0378">Hydrolase</keyword>
<evidence type="ECO:0000313" key="2">
    <source>
        <dbReference type="EMBL" id="PPD58788.1"/>
    </source>
</evidence>
<dbReference type="EMBL" id="JQAN02000006">
    <property type="protein sequence ID" value="PPD58788.1"/>
    <property type="molecule type" value="Genomic_DNA"/>
</dbReference>
<reference evidence="2 3" key="1">
    <citation type="journal article" date="2017" name="ISME J.">
        <title>Grape pomace compost harbors organohalide-respiring Dehalogenimonas species with novel reductive dehalogenase genes.</title>
        <authorList>
            <person name="Yang Y."/>
            <person name="Higgins S.A."/>
            <person name="Yan J."/>
            <person name="Simsir B."/>
            <person name="Chourey K."/>
            <person name="Iyer R."/>
            <person name="Hettich R.L."/>
            <person name="Baldwin B."/>
            <person name="Ogles D.M."/>
            <person name="Loffler F.E."/>
        </authorList>
    </citation>
    <scope>NUCLEOTIDE SEQUENCE [LARGE SCALE GENOMIC DNA]</scope>
    <source>
        <strain evidence="2 3">GP</strain>
    </source>
</reference>
<dbReference type="InterPro" id="IPR036526">
    <property type="entry name" value="C-N_Hydrolase_sf"/>
</dbReference>
<dbReference type="OrthoDB" id="9811121at2"/>
<dbReference type="Proteomes" id="UP000235653">
    <property type="component" value="Unassembled WGS sequence"/>
</dbReference>
<comment type="caution">
    <text evidence="2">The sequence shown here is derived from an EMBL/GenBank/DDBJ whole genome shotgun (WGS) entry which is preliminary data.</text>
</comment>
<dbReference type="CDD" id="cd07197">
    <property type="entry name" value="nitrilase"/>
    <property type="match status" value="1"/>
</dbReference>
<dbReference type="PANTHER" id="PTHR43674">
    <property type="entry name" value="NITRILASE C965.09-RELATED"/>
    <property type="match status" value="1"/>
</dbReference>
<dbReference type="AlphaFoldDB" id="A0A2P5P914"/>
<name>A0A2P5P914_9CHLR</name>
<dbReference type="InterPro" id="IPR003010">
    <property type="entry name" value="C-N_Hydrolase"/>
</dbReference>
<dbReference type="SUPFAM" id="SSF56317">
    <property type="entry name" value="Carbon-nitrogen hydrolase"/>
    <property type="match status" value="1"/>
</dbReference>
<dbReference type="RefSeq" id="WP_102330272.1">
    <property type="nucleotide sequence ID" value="NZ_CP058566.2"/>
</dbReference>
<proteinExistence type="predicted"/>
<keyword evidence="3" id="KW-1185">Reference proteome</keyword>
<organism evidence="2 3">
    <name type="scientific">Dehalogenimonas etheniformans</name>
    <dbReference type="NCBI Taxonomy" id="1536648"/>
    <lineage>
        <taxon>Bacteria</taxon>
        <taxon>Bacillati</taxon>
        <taxon>Chloroflexota</taxon>
        <taxon>Dehalococcoidia</taxon>
        <taxon>Dehalococcoidales</taxon>
        <taxon>Dehalococcoidaceae</taxon>
        <taxon>Dehalogenimonas</taxon>
    </lineage>
</organism>
<dbReference type="InterPro" id="IPR050345">
    <property type="entry name" value="Aliph_Amidase/BUP"/>
</dbReference>
<sequence>MAIFKVAMLHLDPRPGELDANRSLIERAVRLAAVRGARFIVTPELVESGYHFRDHIGTDWVGPESRAWLDRMNALAYELGVTLLLATAERDTGTGQLYNTMFALTGDKRYTGKHRKINIHPSHTLESWSGVSDSAEIIELPQFKIGVLICADAWRPSIARELAAKGAELLISGANWGERPCPPGDCWEKRSLENGIPVWVCNRTGVEAELNFEDAPSVVSVGGKRLLSHTGSGSAVLLFDWDLEKKMPLQNEFEVVPVF</sequence>